<keyword evidence="11" id="KW-1185">Reference proteome</keyword>
<dbReference type="HAMAP" id="MF_00150">
    <property type="entry name" value="ArgC_type1"/>
    <property type="match status" value="1"/>
</dbReference>
<keyword evidence="2 7" id="KW-0055">Arginine biosynthesis</keyword>
<dbReference type="Proteomes" id="UP000033562">
    <property type="component" value="Unassembled WGS sequence"/>
</dbReference>
<dbReference type="CDD" id="cd17895">
    <property type="entry name" value="AGPR_1_N"/>
    <property type="match status" value="1"/>
</dbReference>
<dbReference type="Pfam" id="PF22698">
    <property type="entry name" value="Semialdhyde_dhC_1"/>
    <property type="match status" value="1"/>
</dbReference>
<evidence type="ECO:0000256" key="3">
    <source>
        <dbReference type="ARBA" id="ARBA00022605"/>
    </source>
</evidence>
<feature type="domain" description="Semialdehyde dehydrogenase NAD-binding" evidence="9">
    <location>
        <begin position="4"/>
        <end position="138"/>
    </location>
</feature>
<dbReference type="NCBIfam" id="TIGR01850">
    <property type="entry name" value="argC"/>
    <property type="match status" value="1"/>
</dbReference>
<dbReference type="InterPro" id="IPR000706">
    <property type="entry name" value="AGPR_type-1"/>
</dbReference>
<dbReference type="AlphaFoldDB" id="A0A0F3NN72"/>
<accession>A0A0F3NN72</accession>
<gene>
    <name evidence="7 10" type="primary">argC</name>
    <name evidence="10" type="ORF">NLO413_0903</name>
</gene>
<evidence type="ECO:0000256" key="5">
    <source>
        <dbReference type="ARBA" id="ARBA00023002"/>
    </source>
</evidence>
<dbReference type="InterPro" id="IPR023013">
    <property type="entry name" value="AGPR_AS"/>
</dbReference>
<dbReference type="PANTHER" id="PTHR32338">
    <property type="entry name" value="N-ACETYL-GAMMA-GLUTAMYL-PHOSPHATE REDUCTASE, CHLOROPLASTIC-RELATED-RELATED"/>
    <property type="match status" value="1"/>
</dbReference>
<comment type="function">
    <text evidence="7">Catalyzes the NADPH-dependent reduction of N-acetyl-5-glutamyl phosphate to yield N-acetyl-L-glutamate 5-semialdehyde.</text>
</comment>
<dbReference type="SUPFAM" id="SSF55347">
    <property type="entry name" value="Glyceraldehyde-3-phosphate dehydrogenase-like, C-terminal domain"/>
    <property type="match status" value="1"/>
</dbReference>
<evidence type="ECO:0000256" key="4">
    <source>
        <dbReference type="ARBA" id="ARBA00022857"/>
    </source>
</evidence>
<dbReference type="InterPro" id="IPR050085">
    <property type="entry name" value="AGPR"/>
</dbReference>
<keyword evidence="4 7" id="KW-0521">NADP</keyword>
<sequence length="342" mass="38436">MRYRAAVIGATGYVGVEVVRLLVSHPMVEVKYLCSTHSHMLSDVFFHVDRNRNLLVSQFHDIDFSHVDVVFLCLPHNVSNKVVVNIPERVKIIDLSADFRIKKLSIYQEWYGKHSAPQLIDSAIYGLTEIYYEKIKDARLVACPGCYATSILIPLIPLVKNNLINTDDIIVDSKSGASGAGRTLKQESMFCDVNESIKAYNVSHHRHIPEVEQELSFFAKKENIMLQFTPHLIPVSRGILSNIYLNLNDEVSVSNVNDILLSFYQDSKFVFVDNDKAVSTKSVIGTNFCYLGVFSGRRTNSIIVVSVIDNLLKGAAGQAVQNFNIMFSLEESLALLQMPIYL</sequence>
<dbReference type="GO" id="GO:0070401">
    <property type="term" value="F:NADP+ binding"/>
    <property type="evidence" value="ECO:0007669"/>
    <property type="project" value="InterPro"/>
</dbReference>
<dbReference type="InterPro" id="IPR036291">
    <property type="entry name" value="NAD(P)-bd_dom_sf"/>
</dbReference>
<dbReference type="EMBL" id="LANX01000001">
    <property type="protein sequence ID" value="KJV69510.1"/>
    <property type="molecule type" value="Genomic_DNA"/>
</dbReference>
<name>A0A0F3NN72_9RICK</name>
<evidence type="ECO:0000256" key="1">
    <source>
        <dbReference type="ARBA" id="ARBA00004862"/>
    </source>
</evidence>
<dbReference type="GO" id="GO:0051287">
    <property type="term" value="F:NAD binding"/>
    <property type="evidence" value="ECO:0007669"/>
    <property type="project" value="InterPro"/>
</dbReference>
<dbReference type="PANTHER" id="PTHR32338:SF10">
    <property type="entry name" value="N-ACETYL-GAMMA-GLUTAMYL-PHOSPHATE REDUCTASE, CHLOROPLASTIC-RELATED"/>
    <property type="match status" value="1"/>
</dbReference>
<dbReference type="SUPFAM" id="SSF51735">
    <property type="entry name" value="NAD(P)-binding Rossmann-fold domains"/>
    <property type="match status" value="1"/>
</dbReference>
<keyword evidence="3 7" id="KW-0028">Amino-acid biosynthesis</keyword>
<dbReference type="STRING" id="1359163.NLO413_0903"/>
<keyword evidence="7" id="KW-0963">Cytoplasm</keyword>
<dbReference type="InterPro" id="IPR058924">
    <property type="entry name" value="AGPR_dimerisation_dom"/>
</dbReference>
<evidence type="ECO:0000256" key="8">
    <source>
        <dbReference type="PROSITE-ProRule" id="PRU10010"/>
    </source>
</evidence>
<evidence type="ECO:0000256" key="7">
    <source>
        <dbReference type="HAMAP-Rule" id="MF_00150"/>
    </source>
</evidence>
<feature type="active site" evidence="7 8">
    <location>
        <position position="146"/>
    </location>
</feature>
<dbReference type="RefSeq" id="WP_045809201.1">
    <property type="nucleotide sequence ID" value="NZ_LANX01000001.1"/>
</dbReference>
<evidence type="ECO:0000259" key="9">
    <source>
        <dbReference type="SMART" id="SM00859"/>
    </source>
</evidence>
<comment type="catalytic activity">
    <reaction evidence="6 7">
        <text>N-acetyl-L-glutamate 5-semialdehyde + phosphate + NADP(+) = N-acetyl-L-glutamyl 5-phosphate + NADPH + H(+)</text>
        <dbReference type="Rhea" id="RHEA:21588"/>
        <dbReference type="ChEBI" id="CHEBI:15378"/>
        <dbReference type="ChEBI" id="CHEBI:29123"/>
        <dbReference type="ChEBI" id="CHEBI:43474"/>
        <dbReference type="ChEBI" id="CHEBI:57783"/>
        <dbReference type="ChEBI" id="CHEBI:57936"/>
        <dbReference type="ChEBI" id="CHEBI:58349"/>
        <dbReference type="EC" id="1.2.1.38"/>
    </reaction>
</comment>
<evidence type="ECO:0000313" key="11">
    <source>
        <dbReference type="Proteomes" id="UP000033562"/>
    </source>
</evidence>
<protein>
    <recommendedName>
        <fullName evidence="7">N-acetyl-gamma-glutamyl-phosphate reductase</fullName>
        <shortName evidence="7">AGPR</shortName>
        <ecNumber evidence="7">1.2.1.38</ecNumber>
    </recommendedName>
    <alternativeName>
        <fullName evidence="7">N-acetyl-glutamate semialdehyde dehydrogenase</fullName>
        <shortName evidence="7">NAGSA dehydrogenase</shortName>
    </alternativeName>
</protein>
<dbReference type="GO" id="GO:0005737">
    <property type="term" value="C:cytoplasm"/>
    <property type="evidence" value="ECO:0007669"/>
    <property type="project" value="UniProtKB-SubCell"/>
</dbReference>
<evidence type="ECO:0000256" key="2">
    <source>
        <dbReference type="ARBA" id="ARBA00022571"/>
    </source>
</evidence>
<dbReference type="FunFam" id="3.30.360.10:FF:000014">
    <property type="entry name" value="N-acetyl-gamma-glutamyl-phosphate reductase"/>
    <property type="match status" value="1"/>
</dbReference>
<organism evidence="10 11">
    <name type="scientific">Candidatus Neoehrlichia procyonis str. RAC413</name>
    <dbReference type="NCBI Taxonomy" id="1359163"/>
    <lineage>
        <taxon>Bacteria</taxon>
        <taxon>Pseudomonadati</taxon>
        <taxon>Pseudomonadota</taxon>
        <taxon>Alphaproteobacteria</taxon>
        <taxon>Rickettsiales</taxon>
        <taxon>Anaplasmataceae</taxon>
        <taxon>Candidatus Neoehrlichia</taxon>
    </lineage>
</organism>
<dbReference type="CDD" id="cd23934">
    <property type="entry name" value="AGPR_1_C"/>
    <property type="match status" value="1"/>
</dbReference>
<comment type="caution">
    <text evidence="10">The sequence shown here is derived from an EMBL/GenBank/DDBJ whole genome shotgun (WGS) entry which is preliminary data.</text>
</comment>
<dbReference type="UniPathway" id="UPA00068">
    <property type="reaction ID" value="UER00108"/>
</dbReference>
<comment type="similarity">
    <text evidence="7">Belongs to the NAGSA dehydrogenase family. Type 1 subfamily.</text>
</comment>
<dbReference type="Gene3D" id="3.40.50.720">
    <property type="entry name" value="NAD(P)-binding Rossmann-like Domain"/>
    <property type="match status" value="1"/>
</dbReference>
<dbReference type="Pfam" id="PF01118">
    <property type="entry name" value="Semialdhyde_dh"/>
    <property type="match status" value="1"/>
</dbReference>
<comment type="pathway">
    <text evidence="1 7">Amino-acid biosynthesis; L-arginine biosynthesis; N(2)-acetyl-L-ornithine from L-glutamate: step 3/4.</text>
</comment>
<dbReference type="InterPro" id="IPR000534">
    <property type="entry name" value="Semialdehyde_DH_NAD-bd"/>
</dbReference>
<dbReference type="EC" id="1.2.1.38" evidence="7"/>
<dbReference type="GO" id="GO:0003942">
    <property type="term" value="F:N-acetyl-gamma-glutamyl-phosphate reductase activity"/>
    <property type="evidence" value="ECO:0007669"/>
    <property type="project" value="UniProtKB-UniRule"/>
</dbReference>
<dbReference type="SMART" id="SM00859">
    <property type="entry name" value="Semialdhyde_dh"/>
    <property type="match status" value="1"/>
</dbReference>
<comment type="subcellular location">
    <subcellularLocation>
        <location evidence="7">Cytoplasm</location>
    </subcellularLocation>
</comment>
<reference evidence="10 11" key="1">
    <citation type="submission" date="2015-02" db="EMBL/GenBank/DDBJ databases">
        <title>Genome Sequencing of Rickettsiales.</title>
        <authorList>
            <person name="Daugherty S.C."/>
            <person name="Su Q."/>
            <person name="Abolude K."/>
            <person name="Beier-Sexton M."/>
            <person name="Carlyon J.A."/>
            <person name="Carter R."/>
            <person name="Day N.P."/>
            <person name="Dumler S.J."/>
            <person name="Dyachenko V."/>
            <person name="Godinez A."/>
            <person name="Kurtti T.J."/>
            <person name="Lichay M."/>
            <person name="Mullins K.E."/>
            <person name="Ott S."/>
            <person name="Pappas-Brown V."/>
            <person name="Paris D.H."/>
            <person name="Patel P."/>
            <person name="Richards A.L."/>
            <person name="Sadzewicz L."/>
            <person name="Sears K."/>
            <person name="Seidman D."/>
            <person name="Sengamalay N."/>
            <person name="Stenos J."/>
            <person name="Tallon L.J."/>
            <person name="Vincent G."/>
            <person name="Fraser C.M."/>
            <person name="Munderloh U."/>
            <person name="Dunning-Hotopp J.C."/>
        </authorList>
    </citation>
    <scope>NUCLEOTIDE SEQUENCE [LARGE SCALE GENOMIC DNA]</scope>
    <source>
        <strain evidence="10 11">RAC413</strain>
    </source>
</reference>
<evidence type="ECO:0000256" key="6">
    <source>
        <dbReference type="ARBA" id="ARBA00050557"/>
    </source>
</evidence>
<dbReference type="GO" id="GO:0006526">
    <property type="term" value="P:L-arginine biosynthetic process"/>
    <property type="evidence" value="ECO:0007669"/>
    <property type="project" value="UniProtKB-UniRule"/>
</dbReference>
<dbReference type="PROSITE" id="PS01224">
    <property type="entry name" value="ARGC"/>
    <property type="match status" value="1"/>
</dbReference>
<evidence type="ECO:0000313" key="10">
    <source>
        <dbReference type="EMBL" id="KJV69510.1"/>
    </source>
</evidence>
<dbReference type="Gene3D" id="3.30.360.10">
    <property type="entry name" value="Dihydrodipicolinate Reductase, domain 2"/>
    <property type="match status" value="1"/>
</dbReference>
<dbReference type="OrthoDB" id="9801289at2"/>
<proteinExistence type="inferred from homology"/>
<keyword evidence="5 7" id="KW-0560">Oxidoreductase</keyword>
<dbReference type="PATRIC" id="fig|1359163.3.peg.875"/>